<keyword evidence="6" id="KW-0333">Golgi apparatus</keyword>
<evidence type="ECO:0000256" key="8">
    <source>
        <dbReference type="ARBA" id="ARBA00023316"/>
    </source>
</evidence>
<dbReference type="GO" id="GO:0071669">
    <property type="term" value="P:plant-type cell wall organization or biogenesis"/>
    <property type="evidence" value="ECO:0007669"/>
    <property type="project" value="UniProtKB-ARBA"/>
</dbReference>
<dbReference type="FunFam" id="3.90.550.10:FF:000112">
    <property type="entry name" value="Cellulose synthase-like protein E1"/>
    <property type="match status" value="1"/>
</dbReference>
<dbReference type="InterPro" id="IPR005150">
    <property type="entry name" value="Cellulose_synth"/>
</dbReference>
<feature type="transmembrane region" description="Helical" evidence="14">
    <location>
        <begin position="552"/>
        <end position="573"/>
    </location>
</feature>
<keyword evidence="4 14" id="KW-0812">Transmembrane</keyword>
<keyword evidence="3" id="KW-0808">Transferase</keyword>
<comment type="similarity">
    <text evidence="10">Belongs to the glycosyltransferase 2 family. Plant cellulose synthase-like E subfamily.</text>
</comment>
<evidence type="ECO:0000256" key="4">
    <source>
        <dbReference type="ARBA" id="ARBA00022692"/>
    </source>
</evidence>
<proteinExistence type="inferred from homology"/>
<feature type="binding site" evidence="12">
    <location>
        <position position="108"/>
    </location>
    <ligand>
        <name>UDP-alpha-D-glucose</name>
        <dbReference type="ChEBI" id="CHEBI:58885"/>
    </ligand>
</feature>
<keyword evidence="5 14" id="KW-1133">Transmembrane helix</keyword>
<feature type="binding site" evidence="13">
    <location>
        <position position="302"/>
    </location>
    <ligand>
        <name>Mn(2+)</name>
        <dbReference type="ChEBI" id="CHEBI:29035"/>
    </ligand>
</feature>
<dbReference type="Proteomes" id="UP001151287">
    <property type="component" value="Unassembled WGS sequence"/>
</dbReference>
<evidence type="ECO:0000256" key="7">
    <source>
        <dbReference type="ARBA" id="ARBA00023136"/>
    </source>
</evidence>
<feature type="transmembrane region" description="Helical" evidence="14">
    <location>
        <begin position="20"/>
        <end position="37"/>
    </location>
</feature>
<protein>
    <recommendedName>
        <fullName evidence="17">Cellulose synthase-like protein E6</fullName>
    </recommendedName>
</protein>
<feature type="transmembrane region" description="Helical" evidence="14">
    <location>
        <begin position="674"/>
        <end position="696"/>
    </location>
</feature>
<keyword evidence="2" id="KW-0328">Glycosyltransferase</keyword>
<dbReference type="GO" id="GO:0000139">
    <property type="term" value="C:Golgi membrane"/>
    <property type="evidence" value="ECO:0007669"/>
    <property type="project" value="UniProtKB-SubCell"/>
</dbReference>
<dbReference type="EMBL" id="JAMQYH010000001">
    <property type="protein sequence ID" value="KAJ1702416.1"/>
    <property type="molecule type" value="Genomic_DNA"/>
</dbReference>
<keyword evidence="8" id="KW-0961">Cell wall biogenesis/degradation</keyword>
<evidence type="ECO:0000256" key="12">
    <source>
        <dbReference type="PIRSR" id="PIRSR605150-2"/>
    </source>
</evidence>
<dbReference type="Pfam" id="PF03552">
    <property type="entry name" value="Cellulose_synt"/>
    <property type="match status" value="2"/>
</dbReference>
<evidence type="ECO:0000256" key="11">
    <source>
        <dbReference type="PIRSR" id="PIRSR605150-1"/>
    </source>
</evidence>
<feature type="transmembrane region" description="Helical" evidence="14">
    <location>
        <begin position="594"/>
        <end position="620"/>
    </location>
</feature>
<evidence type="ECO:0000256" key="14">
    <source>
        <dbReference type="SAM" id="Phobius"/>
    </source>
</evidence>
<feature type="binding site" evidence="13">
    <location>
        <position position="278"/>
    </location>
    <ligand>
        <name>Mn(2+)</name>
        <dbReference type="ChEBI" id="CHEBI:29035"/>
    </ligand>
</feature>
<evidence type="ECO:0000256" key="10">
    <source>
        <dbReference type="ARBA" id="ARBA00060766"/>
    </source>
</evidence>
<accession>A0A9Q0HXT6</accession>
<evidence type="ECO:0000256" key="5">
    <source>
        <dbReference type="ARBA" id="ARBA00022989"/>
    </source>
</evidence>
<dbReference type="SUPFAM" id="SSF53448">
    <property type="entry name" value="Nucleotide-diphospho-sugar transferases"/>
    <property type="match status" value="1"/>
</dbReference>
<dbReference type="GO" id="GO:0030244">
    <property type="term" value="P:cellulose biosynthetic process"/>
    <property type="evidence" value="ECO:0007669"/>
    <property type="project" value="InterPro"/>
</dbReference>
<name>A0A9Q0HXT6_9POAL</name>
<evidence type="ECO:0008006" key="17">
    <source>
        <dbReference type="Google" id="ProtNLM"/>
    </source>
</evidence>
<dbReference type="InterPro" id="IPR029044">
    <property type="entry name" value="Nucleotide-diphossugar_trans"/>
</dbReference>
<comment type="subcellular location">
    <subcellularLocation>
        <location evidence="1">Golgi apparatus membrane</location>
        <topology evidence="1">Multi-pass membrane protein</topology>
    </subcellularLocation>
</comment>
<comment type="function">
    <text evidence="9">Thought to be a Golgi-localized beta-glycan synthase that polymerize the backbones of noncellulosic polysaccharides (hemicelluloses) of plant cell wall.</text>
</comment>
<gene>
    <name evidence="15" type="ORF">LUZ63_002195</name>
</gene>
<feature type="transmembrane region" description="Helical" evidence="14">
    <location>
        <begin position="708"/>
        <end position="726"/>
    </location>
</feature>
<keyword evidence="7 14" id="KW-0472">Membrane</keyword>
<dbReference type="OrthoDB" id="72851at2759"/>
<dbReference type="GO" id="GO:0071555">
    <property type="term" value="P:cell wall organization"/>
    <property type="evidence" value="ECO:0007669"/>
    <property type="project" value="UniProtKB-KW"/>
</dbReference>
<evidence type="ECO:0000313" key="16">
    <source>
        <dbReference type="Proteomes" id="UP001151287"/>
    </source>
</evidence>
<feature type="binding site" evidence="12">
    <location>
        <position position="137"/>
    </location>
    <ligand>
        <name>UDP-alpha-D-glucose</name>
        <dbReference type="ChEBI" id="CHEBI:58885"/>
    </ligand>
</feature>
<sequence>MSDRSLFATEQARGRAAYRVYACTILAGICLILYYRATHLPATWREGRGTWIGLSLAELWYVFYWILTQSVRWNPVHRRTFKDKLSQRYEGRLPNVDIFVCTADPYAEPPNLVISTVLSLMAYNYPPEKLSVYLSDDGGSILTFYAMWEASQFAKHWIPFCKRYKLEPRAPAIYFSTSDCPNDKSHHEEWLGMKILYEEMTNRIDAIVMSGKVPEELKANHKGFSQWKPEMTSKKHPPIVQILIDGKDPNALDNAGNALPTLVYMAREKNPEYHHNFKAGAMNSLIRVSSLISNSPIILNVDCDMYSNNADSIRDALCFFLDEEKGRDIAFVQYPQNYNNMTKNDTYGNTLTVINEVEMCGLDSWGGPLYIGTGCFHRREILCGMKYTKDYKENWNRGSERNPHDDIRKLEEKAESLATCTYELNTRWGNEVGLKYGIAVEDVITGLMIQCRGWKSAYYNPPQKGFLGVGPTTLAQTILQHKRWCEGNFQIFLSKYCTFIYGHGKIKLGLQMGYCIYNLWALNSIPTLYYVIAPSLSLLKGISLFPKMTSPWFIPFSYVMVAKQTYSLIEALLTRDITVQGWWNLQRMWLIKRLTSYLYGTLATLSKIVGVSKMGFTVTAKISGEDASKRYEQEIMEFDASSLTLAIIEFVALLNMTCLVCATTRAMMRGWAIVLEMYFLQILLCGSVVALNVAIYEGLLLRKDKGSIPWSVTLTTLAVVMLVSLLSTV</sequence>
<evidence type="ECO:0000256" key="2">
    <source>
        <dbReference type="ARBA" id="ARBA00022676"/>
    </source>
</evidence>
<feature type="transmembrane region" description="Helical" evidence="14">
    <location>
        <begin position="640"/>
        <end position="662"/>
    </location>
</feature>
<comment type="caution">
    <text evidence="15">The sequence shown here is derived from an EMBL/GenBank/DDBJ whole genome shotgun (WGS) entry which is preliminary data.</text>
</comment>
<evidence type="ECO:0000256" key="9">
    <source>
        <dbReference type="ARBA" id="ARBA00037405"/>
    </source>
</evidence>
<evidence type="ECO:0000256" key="1">
    <source>
        <dbReference type="ARBA" id="ARBA00004653"/>
    </source>
</evidence>
<dbReference type="PANTHER" id="PTHR13301">
    <property type="entry name" value="X-BOX TRANSCRIPTION FACTOR-RELATED"/>
    <property type="match status" value="1"/>
</dbReference>
<feature type="active site" evidence="11">
    <location>
        <position position="442"/>
    </location>
</feature>
<dbReference type="AlphaFoldDB" id="A0A9Q0HXT6"/>
<feature type="active site" evidence="11">
    <location>
        <position position="137"/>
    </location>
</feature>
<keyword evidence="16" id="KW-1185">Reference proteome</keyword>
<feature type="transmembrane region" description="Helical" evidence="14">
    <location>
        <begin position="514"/>
        <end position="532"/>
    </location>
</feature>
<reference evidence="15" key="1">
    <citation type="journal article" date="2022" name="Cell">
        <title>Repeat-based holocentromeres influence genome architecture and karyotype evolution.</title>
        <authorList>
            <person name="Hofstatter P.G."/>
            <person name="Thangavel G."/>
            <person name="Lux T."/>
            <person name="Neumann P."/>
            <person name="Vondrak T."/>
            <person name="Novak P."/>
            <person name="Zhang M."/>
            <person name="Costa L."/>
            <person name="Castellani M."/>
            <person name="Scott A."/>
            <person name="Toegelov H."/>
            <person name="Fuchs J."/>
            <person name="Mata-Sucre Y."/>
            <person name="Dias Y."/>
            <person name="Vanzela A.L.L."/>
            <person name="Huettel B."/>
            <person name="Almeida C.C.S."/>
            <person name="Simkova H."/>
            <person name="Souza G."/>
            <person name="Pedrosa-Harand A."/>
            <person name="Macas J."/>
            <person name="Mayer K.F.X."/>
            <person name="Houben A."/>
            <person name="Marques A."/>
        </authorList>
    </citation>
    <scope>NUCLEOTIDE SEQUENCE</scope>
    <source>
        <strain evidence="15">RhyBre1mFocal</strain>
    </source>
</reference>
<evidence type="ECO:0000313" key="15">
    <source>
        <dbReference type="EMBL" id="KAJ1702416.1"/>
    </source>
</evidence>
<organism evidence="15 16">
    <name type="scientific">Rhynchospora breviuscula</name>
    <dbReference type="NCBI Taxonomy" id="2022672"/>
    <lineage>
        <taxon>Eukaryota</taxon>
        <taxon>Viridiplantae</taxon>
        <taxon>Streptophyta</taxon>
        <taxon>Embryophyta</taxon>
        <taxon>Tracheophyta</taxon>
        <taxon>Spermatophyta</taxon>
        <taxon>Magnoliopsida</taxon>
        <taxon>Liliopsida</taxon>
        <taxon>Poales</taxon>
        <taxon>Cyperaceae</taxon>
        <taxon>Cyperoideae</taxon>
        <taxon>Rhynchosporeae</taxon>
        <taxon>Rhynchospora</taxon>
    </lineage>
</organism>
<evidence type="ECO:0000256" key="6">
    <source>
        <dbReference type="ARBA" id="ARBA00023034"/>
    </source>
</evidence>
<dbReference type="Gene3D" id="3.90.550.10">
    <property type="entry name" value="Spore Coat Polysaccharide Biosynthesis Protein SpsA, Chain A"/>
    <property type="match status" value="2"/>
</dbReference>
<feature type="transmembrane region" description="Helical" evidence="14">
    <location>
        <begin position="49"/>
        <end position="67"/>
    </location>
</feature>
<evidence type="ECO:0000256" key="3">
    <source>
        <dbReference type="ARBA" id="ARBA00022679"/>
    </source>
</evidence>
<evidence type="ECO:0000256" key="13">
    <source>
        <dbReference type="PIRSR" id="PIRSR605150-3"/>
    </source>
</evidence>
<dbReference type="GO" id="GO:0016760">
    <property type="term" value="F:cellulose synthase (UDP-forming) activity"/>
    <property type="evidence" value="ECO:0007669"/>
    <property type="project" value="InterPro"/>
</dbReference>